<protein>
    <submittedName>
        <fullName evidence="1">Uncharacterized protein</fullName>
    </submittedName>
</protein>
<name>A0A165CP47_EXIGL</name>
<evidence type="ECO:0000313" key="2">
    <source>
        <dbReference type="Proteomes" id="UP000077266"/>
    </source>
</evidence>
<accession>A0A165CP47</accession>
<keyword evidence="2" id="KW-1185">Reference proteome</keyword>
<dbReference type="Proteomes" id="UP000077266">
    <property type="component" value="Unassembled WGS sequence"/>
</dbReference>
<dbReference type="InParanoid" id="A0A165CP47"/>
<dbReference type="AlphaFoldDB" id="A0A165CP47"/>
<dbReference type="EMBL" id="KV426302">
    <property type="protein sequence ID" value="KZV82835.1"/>
    <property type="molecule type" value="Genomic_DNA"/>
</dbReference>
<proteinExistence type="predicted"/>
<organism evidence="1 2">
    <name type="scientific">Exidia glandulosa HHB12029</name>
    <dbReference type="NCBI Taxonomy" id="1314781"/>
    <lineage>
        <taxon>Eukaryota</taxon>
        <taxon>Fungi</taxon>
        <taxon>Dikarya</taxon>
        <taxon>Basidiomycota</taxon>
        <taxon>Agaricomycotina</taxon>
        <taxon>Agaricomycetes</taxon>
        <taxon>Auriculariales</taxon>
        <taxon>Exidiaceae</taxon>
        <taxon>Exidia</taxon>
    </lineage>
</organism>
<sequence>MAAFFDASLEDATLITHFTKLVDWCKKKYNSWPSATDTSINISIDNELAELNSFLLHQPFKKFMGLDAWRAFMDQLDSIDAEYKTAIQSKHDPQTGSKVASMFTKAGSGEVEKHKRLKEVMRRLKDLVDDIHDAIMIANSDARDEQRER</sequence>
<evidence type="ECO:0000313" key="1">
    <source>
        <dbReference type="EMBL" id="KZV82835.1"/>
    </source>
</evidence>
<gene>
    <name evidence="1" type="ORF">EXIGLDRAFT_729264</name>
</gene>
<reference evidence="1 2" key="1">
    <citation type="journal article" date="2016" name="Mol. Biol. Evol.">
        <title>Comparative Genomics of Early-Diverging Mushroom-Forming Fungi Provides Insights into the Origins of Lignocellulose Decay Capabilities.</title>
        <authorList>
            <person name="Nagy L.G."/>
            <person name="Riley R."/>
            <person name="Tritt A."/>
            <person name="Adam C."/>
            <person name="Daum C."/>
            <person name="Floudas D."/>
            <person name="Sun H."/>
            <person name="Yadav J.S."/>
            <person name="Pangilinan J."/>
            <person name="Larsson K.H."/>
            <person name="Matsuura K."/>
            <person name="Barry K."/>
            <person name="Labutti K."/>
            <person name="Kuo R."/>
            <person name="Ohm R.A."/>
            <person name="Bhattacharya S.S."/>
            <person name="Shirouzu T."/>
            <person name="Yoshinaga Y."/>
            <person name="Martin F.M."/>
            <person name="Grigoriev I.V."/>
            <person name="Hibbett D.S."/>
        </authorList>
    </citation>
    <scope>NUCLEOTIDE SEQUENCE [LARGE SCALE GENOMIC DNA]</scope>
    <source>
        <strain evidence="1 2">HHB12029</strain>
    </source>
</reference>